<name>A0A317SY48_9PEZI</name>
<protein>
    <submittedName>
        <fullName evidence="2">Uncharacterized protein</fullName>
    </submittedName>
</protein>
<feature type="region of interest" description="Disordered" evidence="1">
    <location>
        <begin position="87"/>
        <end position="114"/>
    </location>
</feature>
<accession>A0A317SY48</accession>
<feature type="region of interest" description="Disordered" evidence="1">
    <location>
        <begin position="329"/>
        <end position="354"/>
    </location>
</feature>
<reference evidence="2 3" key="1">
    <citation type="submission" date="2018-03" db="EMBL/GenBank/DDBJ databases">
        <title>Genomes of Pezizomycetes fungi and the evolution of truffles.</title>
        <authorList>
            <person name="Murat C."/>
            <person name="Payen T."/>
            <person name="Noel B."/>
            <person name="Kuo A."/>
            <person name="Martin F.M."/>
        </authorList>
    </citation>
    <scope>NUCLEOTIDE SEQUENCE [LARGE SCALE GENOMIC DNA]</scope>
    <source>
        <strain evidence="2">091103-1</strain>
    </source>
</reference>
<feature type="region of interest" description="Disordered" evidence="1">
    <location>
        <begin position="264"/>
        <end position="287"/>
    </location>
</feature>
<gene>
    <name evidence="2" type="ORF">C7212DRAFT_360807</name>
</gene>
<dbReference type="EMBL" id="PYWC01000009">
    <property type="protein sequence ID" value="PWW79378.1"/>
    <property type="molecule type" value="Genomic_DNA"/>
</dbReference>
<keyword evidence="3" id="KW-1185">Reference proteome</keyword>
<feature type="compositionally biased region" description="Low complexity" evidence="1">
    <location>
        <begin position="329"/>
        <end position="352"/>
    </location>
</feature>
<dbReference type="Proteomes" id="UP000246991">
    <property type="component" value="Unassembled WGS sequence"/>
</dbReference>
<evidence type="ECO:0000313" key="3">
    <source>
        <dbReference type="Proteomes" id="UP000246991"/>
    </source>
</evidence>
<sequence length="528" mass="57394">MDFPLPQVQSSLKPYIQTPSEATYIRQVVSQHLTNLSLEKRTTSGVGSRDEFRRFLDFELGRGGGGGNSRCIRKEYLEALREEAEARKALEAEDVETDPDDEEEAEGEEEEGNRWIEEYTSTLSLTRQFEKLEILQIYLRTFNDPAVLEAEEKHKILFNDPPPNPPAGLTAVIVARGSGNGPASAGGNGGGITEELSTRLLTLEKTILATHNSLQWETERLRELQRNGQEEGGVRRGSRKEAFAQTRDALITWVESQLSHTATIDGPDAPTALSAPTDGGEVLGTGGRREKTSLEGILEDINASYEEYLSARREVVEVLSAVTQTLTQPIPITTPHPGSTPAGAGAATKTPSLTPPLPPPPILKVLSAVEQLIPLINSQKALISQKTFFLSALASRQKSFLTALEEKADDNDTFTIATAGARSGGSSASVQLAKRIADRETVRVEKFGKEAAGYVRSAGGTLEDVYALLAEVEGLVVRRKGKKMEKEGETKIPVRRKGRRRVPEEEVEVEKGFWGTIAGNVGVIGDGI</sequence>
<comment type="caution">
    <text evidence="2">The sequence shown here is derived from an EMBL/GenBank/DDBJ whole genome shotgun (WGS) entry which is preliminary data.</text>
</comment>
<dbReference type="OrthoDB" id="5402392at2759"/>
<evidence type="ECO:0000313" key="2">
    <source>
        <dbReference type="EMBL" id="PWW79378.1"/>
    </source>
</evidence>
<proteinExistence type="predicted"/>
<feature type="compositionally biased region" description="Acidic residues" evidence="1">
    <location>
        <begin position="92"/>
        <end position="111"/>
    </location>
</feature>
<evidence type="ECO:0000256" key="1">
    <source>
        <dbReference type="SAM" id="MobiDB-lite"/>
    </source>
</evidence>
<organism evidence="2 3">
    <name type="scientific">Tuber magnatum</name>
    <name type="common">white Piedmont truffle</name>
    <dbReference type="NCBI Taxonomy" id="42249"/>
    <lineage>
        <taxon>Eukaryota</taxon>
        <taxon>Fungi</taxon>
        <taxon>Dikarya</taxon>
        <taxon>Ascomycota</taxon>
        <taxon>Pezizomycotina</taxon>
        <taxon>Pezizomycetes</taxon>
        <taxon>Pezizales</taxon>
        <taxon>Tuberaceae</taxon>
        <taxon>Tuber</taxon>
    </lineage>
</organism>
<dbReference type="AlphaFoldDB" id="A0A317SY48"/>